<dbReference type="AlphaFoldDB" id="A0A4P7XK52"/>
<dbReference type="SUPFAM" id="SSF53254">
    <property type="entry name" value="Phosphoglycerate mutase-like"/>
    <property type="match status" value="1"/>
</dbReference>
<dbReference type="PANTHER" id="PTHR48100">
    <property type="entry name" value="BROAD-SPECIFICITY PHOSPHATASE YOR283W-RELATED"/>
    <property type="match status" value="1"/>
</dbReference>
<organism evidence="1 2">
    <name type="scientific">Hydrocarboniclastica marina</name>
    <dbReference type="NCBI Taxonomy" id="2259620"/>
    <lineage>
        <taxon>Bacteria</taxon>
        <taxon>Pseudomonadati</taxon>
        <taxon>Pseudomonadota</taxon>
        <taxon>Gammaproteobacteria</taxon>
        <taxon>Alteromonadales</taxon>
        <taxon>Alteromonadaceae</taxon>
        <taxon>Hydrocarboniclastica</taxon>
    </lineage>
</organism>
<evidence type="ECO:0000313" key="1">
    <source>
        <dbReference type="EMBL" id="QCF27491.1"/>
    </source>
</evidence>
<sequence>MAGETGLRRRRLYLVRHGHVSYFGAQGQPLDPRTVRLSADGETQVAALRQVLADVVVDRAVSSDYPRAQQTLEMVLSQPPRAGAPEHLAALREVKAGRLREIPIAAYGAEVNGAYGDARLPDTRFLRGEPWDDFSDRVLGWFRAFLAEPNWQDAIVASHDAVNRILIGWLLSGDRTVIASLEQDAACLNIVDVDCRADGTVDAAFVRLLNFTPYNITKKGDRLTVMDRIAQSMLAM</sequence>
<proteinExistence type="predicted"/>
<dbReference type="KEGG" id="hmi:soil367_17025"/>
<keyword evidence="2" id="KW-1185">Reference proteome</keyword>
<evidence type="ECO:0000313" key="2">
    <source>
        <dbReference type="Proteomes" id="UP000298049"/>
    </source>
</evidence>
<gene>
    <name evidence="1" type="ORF">soil367_17025</name>
</gene>
<dbReference type="InterPro" id="IPR029033">
    <property type="entry name" value="His_PPase_superfam"/>
</dbReference>
<dbReference type="CDD" id="cd07067">
    <property type="entry name" value="HP_PGM_like"/>
    <property type="match status" value="1"/>
</dbReference>
<dbReference type="Proteomes" id="UP000298049">
    <property type="component" value="Chromosome"/>
</dbReference>
<dbReference type="OrthoDB" id="9781415at2"/>
<accession>A0A4P7XK52</accession>
<dbReference type="Gene3D" id="3.40.50.1240">
    <property type="entry name" value="Phosphoglycerate mutase-like"/>
    <property type="match status" value="1"/>
</dbReference>
<dbReference type="SMART" id="SM00855">
    <property type="entry name" value="PGAM"/>
    <property type="match status" value="1"/>
</dbReference>
<dbReference type="InterPro" id="IPR050275">
    <property type="entry name" value="PGM_Phosphatase"/>
</dbReference>
<protein>
    <submittedName>
        <fullName evidence="1">Histidine phosphatase family protein</fullName>
    </submittedName>
</protein>
<name>A0A4P7XK52_9ALTE</name>
<dbReference type="InterPro" id="IPR013078">
    <property type="entry name" value="His_Pase_superF_clade-1"/>
</dbReference>
<dbReference type="RefSeq" id="WP_136550201.1">
    <property type="nucleotide sequence ID" value="NZ_CP031093.1"/>
</dbReference>
<dbReference type="Pfam" id="PF00300">
    <property type="entry name" value="His_Phos_1"/>
    <property type="match status" value="1"/>
</dbReference>
<dbReference type="GO" id="GO:0016791">
    <property type="term" value="F:phosphatase activity"/>
    <property type="evidence" value="ECO:0007669"/>
    <property type="project" value="TreeGrafter"/>
</dbReference>
<dbReference type="EMBL" id="CP031093">
    <property type="protein sequence ID" value="QCF27491.1"/>
    <property type="molecule type" value="Genomic_DNA"/>
</dbReference>
<reference evidence="1 2" key="1">
    <citation type="submission" date="2018-07" db="EMBL/GenBank/DDBJ databases">
        <title>Marsedoiliclastica nanhaica gen. nov. sp. nov., a novel marine hydrocarbonoclastic bacterium isolated from an in-situ enriched hydrocarbon-degrading consortium in deep-sea sediment.</title>
        <authorList>
            <person name="Dong C."/>
            <person name="Ma T."/>
            <person name="Liu R."/>
            <person name="Shao Z."/>
        </authorList>
    </citation>
    <scope>NUCLEOTIDE SEQUENCE [LARGE SCALE GENOMIC DNA]</scope>
    <source>
        <strain evidence="2">soil36-7</strain>
    </source>
</reference>